<dbReference type="Pfam" id="PF09982">
    <property type="entry name" value="LpxR"/>
    <property type="match status" value="1"/>
</dbReference>
<dbReference type="Proteomes" id="UP000745859">
    <property type="component" value="Unassembled WGS sequence"/>
</dbReference>
<comment type="caution">
    <text evidence="1">The sequence shown here is derived from an EMBL/GenBank/DDBJ whole genome shotgun (WGS) entry which is preliminary data.</text>
</comment>
<evidence type="ECO:0000313" key="1">
    <source>
        <dbReference type="EMBL" id="NIJ45992.1"/>
    </source>
</evidence>
<protein>
    <recommendedName>
        <fullName evidence="3">Lipid A deacylase LpxR family protein</fullName>
    </recommendedName>
</protein>
<organism evidence="1 2">
    <name type="scientific">Wenyingzhuangia heitensis</name>
    <dbReference type="NCBI Taxonomy" id="1487859"/>
    <lineage>
        <taxon>Bacteria</taxon>
        <taxon>Pseudomonadati</taxon>
        <taxon>Bacteroidota</taxon>
        <taxon>Flavobacteriia</taxon>
        <taxon>Flavobacteriales</taxon>
        <taxon>Flavobacteriaceae</taxon>
        <taxon>Wenyingzhuangia</taxon>
    </lineage>
</organism>
<dbReference type="InterPro" id="IPR018707">
    <property type="entry name" value="LpxR"/>
</dbReference>
<dbReference type="EMBL" id="JAASQL010000004">
    <property type="protein sequence ID" value="NIJ45992.1"/>
    <property type="molecule type" value="Genomic_DNA"/>
</dbReference>
<proteinExistence type="predicted"/>
<dbReference type="InterPro" id="IPR037107">
    <property type="entry name" value="Put_OMP_sf"/>
</dbReference>
<sequence length="334" mass="38484">MSYFYNLFLISITLLSTGNLLSQNKGDSFIKQASFYHENDAFFAPKNTDDNYTAGLRLDVVTKELKFWQPFFKLTGKNPKYYNHFNFGFQSFTPTNISNSEVITSDRPYASYTFLSLGRTQLFKNTVFYSELSIGALGLPLAKRAQIYIHKKKFLGTDRPRPMGWDNQIENGGSLAINYKVNYLYVFNDAISHNYVIPSIRVMGNFGNYISDLYVGTQLSLLNINYSNSSLNFNEKVGYHHKRNGKTRFNIFVEPGFRWNIYNPTLQGALFLDNSVYTVDRSKINSFLFDVNLGMNLIIKDVLVLKYTLTRRTQEFSFGKQSHWWGGFGLGIKL</sequence>
<dbReference type="RefSeq" id="WP_167189197.1">
    <property type="nucleotide sequence ID" value="NZ_JAASQL010000004.1"/>
</dbReference>
<evidence type="ECO:0000313" key="2">
    <source>
        <dbReference type="Proteomes" id="UP000745859"/>
    </source>
</evidence>
<name>A0ABX0UG53_9FLAO</name>
<keyword evidence="2" id="KW-1185">Reference proteome</keyword>
<evidence type="ECO:0008006" key="3">
    <source>
        <dbReference type="Google" id="ProtNLM"/>
    </source>
</evidence>
<gene>
    <name evidence="1" type="ORF">FHR24_002470</name>
</gene>
<reference evidence="1 2" key="1">
    <citation type="submission" date="2020-03" db="EMBL/GenBank/DDBJ databases">
        <title>Genomic Encyclopedia of Type Strains, Phase IV (KMG-IV): sequencing the most valuable type-strain genomes for metagenomic binning, comparative biology and taxonomic classification.</title>
        <authorList>
            <person name="Goeker M."/>
        </authorList>
    </citation>
    <scope>NUCLEOTIDE SEQUENCE [LARGE SCALE GENOMIC DNA]</scope>
    <source>
        <strain evidence="1 2">DSM 101599</strain>
    </source>
</reference>
<accession>A0ABX0UG53</accession>
<dbReference type="Gene3D" id="2.40.128.140">
    <property type="entry name" value="Outer membrane protein"/>
    <property type="match status" value="1"/>
</dbReference>